<comment type="caution">
    <text evidence="1">The sequence shown here is derived from an EMBL/GenBank/DDBJ whole genome shotgun (WGS) entry which is preliminary data.</text>
</comment>
<organism evidence="1 2">
    <name type="scientific">Guopingia tenuis</name>
    <dbReference type="NCBI Taxonomy" id="2763656"/>
    <lineage>
        <taxon>Bacteria</taxon>
        <taxon>Bacillati</taxon>
        <taxon>Bacillota</taxon>
        <taxon>Clostridia</taxon>
        <taxon>Christensenellales</taxon>
        <taxon>Christensenellaceae</taxon>
        <taxon>Guopingia</taxon>
    </lineage>
</organism>
<dbReference type="EMBL" id="JACRSS010000005">
    <property type="protein sequence ID" value="MBC8539109.1"/>
    <property type="molecule type" value="Genomic_DNA"/>
</dbReference>
<dbReference type="PANTHER" id="PTHR30087">
    <property type="entry name" value="INNER MEMBRANE PROTEIN"/>
    <property type="match status" value="1"/>
</dbReference>
<accession>A0A926DJY4</accession>
<dbReference type="InterPro" id="IPR007553">
    <property type="entry name" value="2-thiour_desulf"/>
</dbReference>
<keyword evidence="2" id="KW-1185">Reference proteome</keyword>
<dbReference type="Pfam" id="PF04463">
    <property type="entry name" value="2-thiour_desulf"/>
    <property type="match status" value="1"/>
</dbReference>
<dbReference type="PANTHER" id="PTHR30087:SF1">
    <property type="entry name" value="HYPOTHETICAL CYTOSOLIC PROTEIN"/>
    <property type="match status" value="1"/>
</dbReference>
<reference evidence="1" key="1">
    <citation type="submission" date="2020-08" db="EMBL/GenBank/DDBJ databases">
        <title>Genome public.</title>
        <authorList>
            <person name="Liu C."/>
            <person name="Sun Q."/>
        </authorList>
    </citation>
    <scope>NUCLEOTIDE SEQUENCE</scope>
    <source>
        <strain evidence="1">NSJ-63</strain>
    </source>
</reference>
<name>A0A926DJY4_9FIRM</name>
<gene>
    <name evidence="1" type="ORF">H8693_09210</name>
</gene>
<dbReference type="AlphaFoldDB" id="A0A926DJY4"/>
<proteinExistence type="predicted"/>
<dbReference type="Proteomes" id="UP000617951">
    <property type="component" value="Unassembled WGS sequence"/>
</dbReference>
<dbReference type="RefSeq" id="WP_249280730.1">
    <property type="nucleotide sequence ID" value="NZ_JACRSS010000005.1"/>
</dbReference>
<evidence type="ECO:0000313" key="2">
    <source>
        <dbReference type="Proteomes" id="UP000617951"/>
    </source>
</evidence>
<sequence length="146" mass="15047">MVMISACLAGKKCRYDGGAKPNQEILARIAGGEKFCLVCPECMGGLPIPREPAEIQGGTGADVLAGRACVISRDGKDVTAAYLAGAQKGLQMAKAKGADTVLLKSKSPSCGAGRIHDGSFSGRLVPGNGVFAELLMQNGIHVLEME</sequence>
<protein>
    <submittedName>
        <fullName evidence="1">DUF523 domain-containing protein</fullName>
    </submittedName>
</protein>
<evidence type="ECO:0000313" key="1">
    <source>
        <dbReference type="EMBL" id="MBC8539109.1"/>
    </source>
</evidence>